<dbReference type="KEGG" id="maa:MAG2770"/>
<evidence type="ECO:0000313" key="4">
    <source>
        <dbReference type="EMBL" id="CAL58975.1"/>
    </source>
</evidence>
<dbReference type="Pfam" id="PF00436">
    <property type="entry name" value="SSB"/>
    <property type="match status" value="1"/>
</dbReference>
<dbReference type="PIRSF" id="PIRSF002070">
    <property type="entry name" value="SSB"/>
    <property type="match status" value="1"/>
</dbReference>
<evidence type="ECO:0000256" key="2">
    <source>
        <dbReference type="PIRNR" id="PIRNR002070"/>
    </source>
</evidence>
<dbReference type="PROSITE" id="PS50935">
    <property type="entry name" value="SSB"/>
    <property type="match status" value="1"/>
</dbReference>
<dbReference type="InterPro" id="IPR000424">
    <property type="entry name" value="Primosome_PriB/ssb"/>
</dbReference>
<evidence type="ECO:0000256" key="3">
    <source>
        <dbReference type="RuleBase" id="RU000524"/>
    </source>
</evidence>
<dbReference type="RefSeq" id="WP_011949453.1">
    <property type="nucleotide sequence ID" value="NC_009497.1"/>
</dbReference>
<accession>A5IY66</accession>
<dbReference type="STRING" id="347257.MAG2770"/>
<dbReference type="GO" id="GO:0003697">
    <property type="term" value="F:single-stranded DNA binding"/>
    <property type="evidence" value="ECO:0007669"/>
    <property type="project" value="InterPro"/>
</dbReference>
<dbReference type="EMBL" id="CU179680">
    <property type="protein sequence ID" value="CAL58975.1"/>
    <property type="molecule type" value="Genomic_DNA"/>
</dbReference>
<keyword evidence="5" id="KW-1185">Reference proteome</keyword>
<reference evidence="5" key="1">
    <citation type="journal article" date="2007" name="PLoS Genet.">
        <title>Being pathogenic, plastic, and sexual while living with a nearly minimal bacterial genome.</title>
        <authorList>
            <person name="Sirand-Pugnet P."/>
            <person name="Lartigue C."/>
            <person name="Marenda M."/>
            <person name="Jacob D."/>
            <person name="Barre A."/>
            <person name="Barbe V."/>
            <person name="Schenowitz C."/>
            <person name="Mangenot S."/>
            <person name="Couloux A."/>
            <person name="Segurens B."/>
            <person name="de Daruvar A."/>
            <person name="Blanchard A."/>
            <person name="Citti C."/>
        </authorList>
    </citation>
    <scope>NUCLEOTIDE SEQUENCE [LARGE SCALE GENOMIC DNA]</scope>
    <source>
        <strain evidence="5">PG2</strain>
    </source>
</reference>
<dbReference type="Proteomes" id="UP000007065">
    <property type="component" value="Chromosome"/>
</dbReference>
<dbReference type="NCBIfam" id="TIGR00621">
    <property type="entry name" value="ssb"/>
    <property type="match status" value="1"/>
</dbReference>
<proteinExistence type="predicted"/>
<dbReference type="GO" id="GO:0009295">
    <property type="term" value="C:nucleoid"/>
    <property type="evidence" value="ECO:0007669"/>
    <property type="project" value="TreeGrafter"/>
</dbReference>
<dbReference type="Gene3D" id="2.40.50.140">
    <property type="entry name" value="Nucleic acid-binding proteins"/>
    <property type="match status" value="1"/>
</dbReference>
<evidence type="ECO:0000313" key="5">
    <source>
        <dbReference type="Proteomes" id="UP000007065"/>
    </source>
</evidence>
<dbReference type="AlphaFoldDB" id="A5IY66"/>
<dbReference type="InterPro" id="IPR012340">
    <property type="entry name" value="NA-bd_OB-fold"/>
</dbReference>
<dbReference type="PANTHER" id="PTHR10302:SF0">
    <property type="entry name" value="SINGLE-STRANDED DNA-BINDING PROTEIN, MITOCHONDRIAL"/>
    <property type="match status" value="1"/>
</dbReference>
<sequence length="132" mass="14330">MNKVLLVGRIASDIKLSKMQNGASSIKTSIAVKKPNNANNVVEFIDIIAKENVADFIVKNVSKGTLVSLEGYLSLYRFKNKAGTSVKLTYVNVQEISVLSKSNKNVAENSKLDSAQVITDNDIPTAESIIED</sequence>
<dbReference type="CDD" id="cd04496">
    <property type="entry name" value="SSB_OBF"/>
    <property type="match status" value="1"/>
</dbReference>
<evidence type="ECO:0000256" key="1">
    <source>
        <dbReference type="ARBA" id="ARBA00023125"/>
    </source>
</evidence>
<keyword evidence="1 2" id="KW-0238">DNA-binding</keyword>
<organism evidence="4 5">
    <name type="scientific">Mycoplasmopsis agalactiae (strain NCTC 10123 / CIP 59.7 / PG2)</name>
    <name type="common">Mycoplasma agalactiae</name>
    <dbReference type="NCBI Taxonomy" id="347257"/>
    <lineage>
        <taxon>Bacteria</taxon>
        <taxon>Bacillati</taxon>
        <taxon>Mycoplasmatota</taxon>
        <taxon>Mycoplasmoidales</taxon>
        <taxon>Metamycoplasmataceae</taxon>
        <taxon>Mycoplasmopsis</taxon>
    </lineage>
</organism>
<dbReference type="SUPFAM" id="SSF50249">
    <property type="entry name" value="Nucleic acid-binding proteins"/>
    <property type="match status" value="1"/>
</dbReference>
<gene>
    <name evidence="4" type="primary">ssb</name>
    <name evidence="4" type="ordered locus">MAG2770</name>
</gene>
<dbReference type="HOGENOM" id="CLU_1914729_0_0_14"/>
<name>A5IY66_MYCAP</name>
<dbReference type="PANTHER" id="PTHR10302">
    <property type="entry name" value="SINGLE-STRANDED DNA-BINDING PROTEIN"/>
    <property type="match status" value="1"/>
</dbReference>
<dbReference type="GO" id="GO:0006260">
    <property type="term" value="P:DNA replication"/>
    <property type="evidence" value="ECO:0007669"/>
    <property type="project" value="InterPro"/>
</dbReference>
<protein>
    <recommendedName>
        <fullName evidence="2 3">Single-stranded DNA-binding protein</fullName>
    </recommendedName>
</protein>
<dbReference type="GeneID" id="93358040"/>
<dbReference type="InterPro" id="IPR011344">
    <property type="entry name" value="ssDNA-bd"/>
</dbReference>